<gene>
    <name evidence="1" type="ORF">OEA41_000178</name>
</gene>
<evidence type="ECO:0000313" key="2">
    <source>
        <dbReference type="Proteomes" id="UP001276659"/>
    </source>
</evidence>
<dbReference type="Proteomes" id="UP001276659">
    <property type="component" value="Unassembled WGS sequence"/>
</dbReference>
<accession>A0AAE0DP89</accession>
<proteinExistence type="predicted"/>
<evidence type="ECO:0000313" key="1">
    <source>
        <dbReference type="EMBL" id="KAK3178046.1"/>
    </source>
</evidence>
<name>A0AAE0DP89_9LECA</name>
<keyword evidence="2" id="KW-1185">Reference proteome</keyword>
<sequence length="83" mass="9633">MAFRTAVNLANYDNADRGYYQKSTLEAKLFETVAKIFKEFAEDMRRTHSSEEGLASENMWMRNRKDFLLEKSGEGEQINITST</sequence>
<reference evidence="1" key="1">
    <citation type="submission" date="2022-11" db="EMBL/GenBank/DDBJ databases">
        <title>Chromosomal genome sequence assembly and mating type (MAT) locus characterization of the leprose asexual lichenized fungus Lepraria neglecta (Nyl.) Erichsen.</title>
        <authorList>
            <person name="Allen J.L."/>
            <person name="Pfeffer B."/>
        </authorList>
    </citation>
    <scope>NUCLEOTIDE SEQUENCE</scope>
    <source>
        <strain evidence="1">Allen 5258</strain>
    </source>
</reference>
<protein>
    <submittedName>
        <fullName evidence="1">Uncharacterized protein</fullName>
    </submittedName>
</protein>
<comment type="caution">
    <text evidence="1">The sequence shown here is derived from an EMBL/GenBank/DDBJ whole genome shotgun (WGS) entry which is preliminary data.</text>
</comment>
<dbReference type="AlphaFoldDB" id="A0AAE0DP89"/>
<organism evidence="1 2">
    <name type="scientific">Lepraria neglecta</name>
    <dbReference type="NCBI Taxonomy" id="209136"/>
    <lineage>
        <taxon>Eukaryota</taxon>
        <taxon>Fungi</taxon>
        <taxon>Dikarya</taxon>
        <taxon>Ascomycota</taxon>
        <taxon>Pezizomycotina</taxon>
        <taxon>Lecanoromycetes</taxon>
        <taxon>OSLEUM clade</taxon>
        <taxon>Lecanoromycetidae</taxon>
        <taxon>Lecanorales</taxon>
        <taxon>Lecanorineae</taxon>
        <taxon>Stereocaulaceae</taxon>
        <taxon>Lepraria</taxon>
    </lineage>
</organism>
<dbReference type="EMBL" id="JASNWA010000003">
    <property type="protein sequence ID" value="KAK3178046.1"/>
    <property type="molecule type" value="Genomic_DNA"/>
</dbReference>